<reference evidence="2" key="1">
    <citation type="submission" date="2023-10" db="EMBL/GenBank/DDBJ databases">
        <authorList>
            <person name="Domelevo Entfellner J.-B."/>
        </authorList>
    </citation>
    <scope>NUCLEOTIDE SEQUENCE</scope>
</reference>
<evidence type="ECO:0000313" key="3">
    <source>
        <dbReference type="Proteomes" id="UP001189624"/>
    </source>
</evidence>
<proteinExistence type="predicted"/>
<name>A0AA86SKD0_9FABA</name>
<sequence length="133" mass="14722">MVVVMLEVSLEEEPVEVALLEEELLDLEEAMEVKEVVVGGAQEVVLVQVQEEEELVVVVLEEEVLELVMEEEVVVAVEVVVVVVVAALEGYTVALEELAVVMQVAMEKLVLQRPRSTSLRHSSRSTAIVLRMD</sequence>
<accession>A0AA86SKD0</accession>
<organism evidence="2 3">
    <name type="scientific">Sphenostylis stenocarpa</name>
    <dbReference type="NCBI Taxonomy" id="92480"/>
    <lineage>
        <taxon>Eukaryota</taxon>
        <taxon>Viridiplantae</taxon>
        <taxon>Streptophyta</taxon>
        <taxon>Embryophyta</taxon>
        <taxon>Tracheophyta</taxon>
        <taxon>Spermatophyta</taxon>
        <taxon>Magnoliopsida</taxon>
        <taxon>eudicotyledons</taxon>
        <taxon>Gunneridae</taxon>
        <taxon>Pentapetalae</taxon>
        <taxon>rosids</taxon>
        <taxon>fabids</taxon>
        <taxon>Fabales</taxon>
        <taxon>Fabaceae</taxon>
        <taxon>Papilionoideae</taxon>
        <taxon>50 kb inversion clade</taxon>
        <taxon>NPAAA clade</taxon>
        <taxon>indigoferoid/millettioid clade</taxon>
        <taxon>Phaseoleae</taxon>
        <taxon>Sphenostylis</taxon>
    </lineage>
</organism>
<gene>
    <name evidence="2" type="ORF">AYBTSS11_LOCUS19629</name>
</gene>
<keyword evidence="1" id="KW-0175">Coiled coil</keyword>
<feature type="coiled-coil region" evidence="1">
    <location>
        <begin position="10"/>
        <end position="37"/>
    </location>
</feature>
<dbReference type="Gramene" id="rna-AYBTSS11_LOCUS19629">
    <property type="protein sequence ID" value="CAJ1963166.1"/>
    <property type="gene ID" value="gene-AYBTSS11_LOCUS19629"/>
</dbReference>
<protein>
    <submittedName>
        <fullName evidence="2">Uncharacterized protein</fullName>
    </submittedName>
</protein>
<dbReference type="EMBL" id="OY731403">
    <property type="protein sequence ID" value="CAJ1963166.1"/>
    <property type="molecule type" value="Genomic_DNA"/>
</dbReference>
<evidence type="ECO:0000256" key="1">
    <source>
        <dbReference type="SAM" id="Coils"/>
    </source>
</evidence>
<keyword evidence="3" id="KW-1185">Reference proteome</keyword>
<dbReference type="Proteomes" id="UP001189624">
    <property type="component" value="Chromosome 6"/>
</dbReference>
<dbReference type="AlphaFoldDB" id="A0AA86SKD0"/>
<evidence type="ECO:0000313" key="2">
    <source>
        <dbReference type="EMBL" id="CAJ1963166.1"/>
    </source>
</evidence>